<accession>A0ACB8WT16</accession>
<comment type="caution">
    <text evidence="1">The sequence shown here is derived from an EMBL/GenBank/DDBJ whole genome shotgun (WGS) entry which is preliminary data.</text>
</comment>
<name>A0ACB8WT16_9TELE</name>
<evidence type="ECO:0000313" key="1">
    <source>
        <dbReference type="EMBL" id="KAI3370780.1"/>
    </source>
</evidence>
<organism evidence="1 2">
    <name type="scientific">Scortum barcoo</name>
    <name type="common">barcoo grunter</name>
    <dbReference type="NCBI Taxonomy" id="214431"/>
    <lineage>
        <taxon>Eukaryota</taxon>
        <taxon>Metazoa</taxon>
        <taxon>Chordata</taxon>
        <taxon>Craniata</taxon>
        <taxon>Vertebrata</taxon>
        <taxon>Euteleostomi</taxon>
        <taxon>Actinopterygii</taxon>
        <taxon>Neopterygii</taxon>
        <taxon>Teleostei</taxon>
        <taxon>Neoteleostei</taxon>
        <taxon>Acanthomorphata</taxon>
        <taxon>Eupercaria</taxon>
        <taxon>Centrarchiformes</taxon>
        <taxon>Terapontoidei</taxon>
        <taxon>Terapontidae</taxon>
        <taxon>Scortum</taxon>
    </lineage>
</organism>
<dbReference type="Proteomes" id="UP000831701">
    <property type="component" value="Chromosome 6"/>
</dbReference>
<evidence type="ECO:0000313" key="2">
    <source>
        <dbReference type="Proteomes" id="UP000831701"/>
    </source>
</evidence>
<keyword evidence="2" id="KW-1185">Reference proteome</keyword>
<reference evidence="1" key="1">
    <citation type="submission" date="2022-04" db="EMBL/GenBank/DDBJ databases">
        <title>Jade perch genome.</title>
        <authorList>
            <person name="Chao B."/>
        </authorList>
    </citation>
    <scope>NUCLEOTIDE SEQUENCE</scope>
    <source>
        <strain evidence="1">CB-2022</strain>
    </source>
</reference>
<proteinExistence type="predicted"/>
<sequence>MQQSLPKPQFASWLIEQVGTGQYAGLCYVGQNKFRVPWKHNSRKDCNDEDSKIFRAWAVASGKINEFPNDRARWKTNFRCALNNLSVRFKMIKDNSKNSDDPHKIYEIINTEYNYEGLPTQNSQEDSDMIPDIYSSPIEPYPGGNEQNLLNNLMALDLGNHPSEEQQWAESYGQQNPAVLGSYNVAAENPPQLLPDQPNYYEVNPPAVVSSLLQPSIYDLEISIHYRKREMLKTTLTAARLQLHYQHEAPELNAHSICFPSTDGLLDHKQIDFTNRILNSIQKGLLLEVQETGIYAWRQDRCHVFASTSDPIVAHPDPRKLPQNTMVELLSFEKYVNELKHFRENNGSSPDYTINMCFGEKFPDGKPLEKKLIVVKVVPLICRHFHEMAQIEGASSLHSANVSLQISHNSLYDLINSVFSLPTAEERVAVPFQHPI</sequence>
<dbReference type="EMBL" id="CM041536">
    <property type="protein sequence ID" value="KAI3370780.1"/>
    <property type="molecule type" value="Genomic_DNA"/>
</dbReference>
<protein>
    <submittedName>
        <fullName evidence="1">Uncharacterized protein</fullName>
    </submittedName>
</protein>
<gene>
    <name evidence="1" type="ORF">L3Q82_007317</name>
</gene>